<dbReference type="InterPro" id="IPR025605">
    <property type="entry name" value="OST-HTH/LOTUS_dom"/>
</dbReference>
<keyword evidence="3" id="KW-1185">Reference proteome</keyword>
<evidence type="ECO:0000313" key="3">
    <source>
        <dbReference type="Proteomes" id="UP001175271"/>
    </source>
</evidence>
<dbReference type="Proteomes" id="UP001175271">
    <property type="component" value="Unassembled WGS sequence"/>
</dbReference>
<proteinExistence type="predicted"/>
<comment type="caution">
    <text evidence="2">The sequence shown here is derived from an EMBL/GenBank/DDBJ whole genome shotgun (WGS) entry which is preliminary data.</text>
</comment>
<feature type="domain" description="HTH OST-type" evidence="1">
    <location>
        <begin position="12"/>
        <end position="86"/>
    </location>
</feature>
<protein>
    <recommendedName>
        <fullName evidence="1">HTH OST-type domain-containing protein</fullName>
    </recommendedName>
</protein>
<accession>A0AA39HQP2</accession>
<dbReference type="InterPro" id="IPR041966">
    <property type="entry name" value="LOTUS-like"/>
</dbReference>
<dbReference type="EMBL" id="JAUCMV010000003">
    <property type="protein sequence ID" value="KAK0410288.1"/>
    <property type="molecule type" value="Genomic_DNA"/>
</dbReference>
<evidence type="ECO:0000313" key="2">
    <source>
        <dbReference type="EMBL" id="KAK0410288.1"/>
    </source>
</evidence>
<dbReference type="AlphaFoldDB" id="A0AA39HQP2"/>
<organism evidence="2 3">
    <name type="scientific">Steinernema hermaphroditum</name>
    <dbReference type="NCBI Taxonomy" id="289476"/>
    <lineage>
        <taxon>Eukaryota</taxon>
        <taxon>Metazoa</taxon>
        <taxon>Ecdysozoa</taxon>
        <taxon>Nematoda</taxon>
        <taxon>Chromadorea</taxon>
        <taxon>Rhabditida</taxon>
        <taxon>Tylenchina</taxon>
        <taxon>Panagrolaimomorpha</taxon>
        <taxon>Strongyloidoidea</taxon>
        <taxon>Steinernematidae</taxon>
        <taxon>Steinernema</taxon>
    </lineage>
</organism>
<reference evidence="2" key="1">
    <citation type="submission" date="2023-06" db="EMBL/GenBank/DDBJ databases">
        <title>Genomic analysis of the entomopathogenic nematode Steinernema hermaphroditum.</title>
        <authorList>
            <person name="Schwarz E.M."/>
            <person name="Heppert J.K."/>
            <person name="Baniya A."/>
            <person name="Schwartz H.T."/>
            <person name="Tan C.-H."/>
            <person name="Antoshechkin I."/>
            <person name="Sternberg P.W."/>
            <person name="Goodrich-Blair H."/>
            <person name="Dillman A.R."/>
        </authorList>
    </citation>
    <scope>NUCLEOTIDE SEQUENCE</scope>
    <source>
        <strain evidence="2">PS9179</strain>
        <tissue evidence="2">Whole animal</tissue>
    </source>
</reference>
<name>A0AA39HQP2_9BILA</name>
<evidence type="ECO:0000259" key="1">
    <source>
        <dbReference type="PROSITE" id="PS51644"/>
    </source>
</evidence>
<dbReference type="Gene3D" id="3.30.420.610">
    <property type="entry name" value="LOTUS domain-like"/>
    <property type="match status" value="1"/>
</dbReference>
<dbReference type="PROSITE" id="PS51644">
    <property type="entry name" value="HTH_OST"/>
    <property type="match status" value="1"/>
</dbReference>
<gene>
    <name evidence="2" type="ORF">QR680_005046</name>
</gene>
<sequence>MAELSDEEYERLVKDFKDKLRGSLIHAGKDGVRVDRLVKEYKADWNEDFPTQRLTYRCHEDLLRDCDDTVMLVQVERKWHAVIVPDKSTSHVTALVNATDRKSKKKKPMNRRHGLRGGGFQHITPYTLVRLVRTPYTLVRLVRTPYTLVHPVHRPYTFVPLVRKPYTSMLLVHRPHNFVHLVHRPYTSIHLVRRPYTSVHLVHKPYTSMHLVRRPYIFVHLTRRPFTNVDLSRKPLTFLRLTRRPFKYVSLARRPNKYVRLTRRPNKYVRLTRRPNKYIYERSENGVFNFFDLIGGVNLPEDSHLFIQRLLQEYGDYFSFSFTPFAPLLFPSPNAPHLAN</sequence>